<accession>A0A9D3VF07</accession>
<proteinExistence type="predicted"/>
<dbReference type="AlphaFoldDB" id="A0A9D3VF07"/>
<comment type="caution">
    <text evidence="2">The sequence shown here is derived from an EMBL/GenBank/DDBJ whole genome shotgun (WGS) entry which is preliminary data.</text>
</comment>
<evidence type="ECO:0000313" key="2">
    <source>
        <dbReference type="EMBL" id="KAH1081239.1"/>
    </source>
</evidence>
<keyword evidence="1" id="KW-0812">Transmembrane</keyword>
<protein>
    <submittedName>
        <fullName evidence="2">Uncharacterized protein</fullName>
    </submittedName>
</protein>
<evidence type="ECO:0000313" key="3">
    <source>
        <dbReference type="Proteomes" id="UP000828251"/>
    </source>
</evidence>
<keyword evidence="3" id="KW-1185">Reference proteome</keyword>
<gene>
    <name evidence="2" type="ORF">J1N35_021000</name>
</gene>
<evidence type="ECO:0000256" key="1">
    <source>
        <dbReference type="SAM" id="Phobius"/>
    </source>
</evidence>
<keyword evidence="1" id="KW-1133">Transmembrane helix</keyword>
<keyword evidence="1" id="KW-0472">Membrane</keyword>
<reference evidence="2 3" key="1">
    <citation type="journal article" date="2021" name="Plant Biotechnol. J.">
        <title>Multi-omics assisted identification of the key and species-specific regulatory components of drought-tolerant mechanisms in Gossypium stocksii.</title>
        <authorList>
            <person name="Yu D."/>
            <person name="Ke L."/>
            <person name="Zhang D."/>
            <person name="Wu Y."/>
            <person name="Sun Y."/>
            <person name="Mei J."/>
            <person name="Sun J."/>
            <person name="Sun Y."/>
        </authorList>
    </citation>
    <scope>NUCLEOTIDE SEQUENCE [LARGE SCALE GENOMIC DNA]</scope>
    <source>
        <strain evidence="3">cv. E1</strain>
        <tissue evidence="2">Leaf</tissue>
    </source>
</reference>
<feature type="transmembrane region" description="Helical" evidence="1">
    <location>
        <begin position="33"/>
        <end position="55"/>
    </location>
</feature>
<sequence length="58" mass="6874">MSVEMIQILWNTKILTGHMRILSIQKMRMVEKVVMTTTTMMMVMMTVNQTIQVVLKWN</sequence>
<organism evidence="2 3">
    <name type="scientific">Gossypium stocksii</name>
    <dbReference type="NCBI Taxonomy" id="47602"/>
    <lineage>
        <taxon>Eukaryota</taxon>
        <taxon>Viridiplantae</taxon>
        <taxon>Streptophyta</taxon>
        <taxon>Embryophyta</taxon>
        <taxon>Tracheophyta</taxon>
        <taxon>Spermatophyta</taxon>
        <taxon>Magnoliopsida</taxon>
        <taxon>eudicotyledons</taxon>
        <taxon>Gunneridae</taxon>
        <taxon>Pentapetalae</taxon>
        <taxon>rosids</taxon>
        <taxon>malvids</taxon>
        <taxon>Malvales</taxon>
        <taxon>Malvaceae</taxon>
        <taxon>Malvoideae</taxon>
        <taxon>Gossypium</taxon>
    </lineage>
</organism>
<name>A0A9D3VF07_9ROSI</name>
<dbReference type="EMBL" id="JAIQCV010000007">
    <property type="protein sequence ID" value="KAH1081239.1"/>
    <property type="molecule type" value="Genomic_DNA"/>
</dbReference>
<dbReference type="Proteomes" id="UP000828251">
    <property type="component" value="Unassembled WGS sequence"/>
</dbReference>